<dbReference type="Pfam" id="PF05155">
    <property type="entry name" value="G2P_X_C"/>
    <property type="match status" value="1"/>
</dbReference>
<reference evidence="3" key="2">
    <citation type="journal article" date="1997" name="Biochem. Biophys. Res. Commun.">
        <title>Sequence analysis of the small cryptic Xanthomonas campestris pv. vesicatoria plasmid pXV64 encoding a Rep protein similar to gene II protein of phage 12-2.</title>
        <authorList>
            <person name="Weng S.F."/>
            <person name="Fan Y.F."/>
            <person name="Tseng Y.H."/>
            <person name="Lin J.W."/>
        </authorList>
    </citation>
    <scope>NUCLEOTIDE SEQUENCE</scope>
    <source>
        <plasmid evidence="3">pXV64</plasmid>
    </source>
</reference>
<evidence type="ECO:0000259" key="2">
    <source>
        <dbReference type="Pfam" id="PF05155"/>
    </source>
</evidence>
<keyword evidence="3" id="KW-0614">Plasmid</keyword>
<feature type="domain" description="Replication-associated protein G2P N-terminal" evidence="1">
    <location>
        <begin position="1"/>
        <end position="231"/>
    </location>
</feature>
<dbReference type="GO" id="GO:0006260">
    <property type="term" value="P:DNA replication"/>
    <property type="evidence" value="ECO:0007669"/>
    <property type="project" value="InterPro"/>
</dbReference>
<feature type="domain" description="Replication-associated protein G2P C-terminal" evidence="2">
    <location>
        <begin position="273"/>
        <end position="336"/>
    </location>
</feature>
<name>O05482_XANEU</name>
<dbReference type="InterPro" id="IPR022688">
    <property type="entry name" value="G2P_C"/>
</dbReference>
<dbReference type="RefSeq" id="WP_011117329.1">
    <property type="nucleotide sequence ID" value="NC_004987.1"/>
</dbReference>
<sequence>MIDWLSMIVPCSHPTPITGGHVLSLTPDGEVSWRSSKRSTVEGSFGTGLQIRTCTHTADPCTHLEISGNPVKFFQGHNLWGTDDLPSLAIATFNHLIGVLSLNPTDTDRALVRAGMIQLTRVDVTESFHLESRAQVLAWLRAAEQTAHLSHRGRGQLVKGTTLYFGKNSRRWGLKLYSKGQEIHAKGHGQDAILSLPHAVAWADRTLRAELTIRSMELKRMGRSMVSDWFSDDGLPCDVTRELLRERLQGMTMTTTAHLSAEILSTFRPSLRLAYQSWEAGTDLRSILPHRTFYKYRSELLSHGVDIATLVPREVSNVVPLFRTLEAVPAPVPDWAVGTLLYFEPPSVRLLA</sequence>
<dbReference type="NCBIfam" id="TIGR01629">
    <property type="entry name" value="rep_II_X"/>
    <property type="match status" value="1"/>
</dbReference>
<dbReference type="OMA" id="ISHASNW"/>
<dbReference type="PATRIC" id="fig|456327.36.peg.812"/>
<organism evidence="3">
    <name type="scientific">Xanthomonas euvesicatoria</name>
    <dbReference type="NCBI Taxonomy" id="456327"/>
    <lineage>
        <taxon>Bacteria</taxon>
        <taxon>Pseudomonadati</taxon>
        <taxon>Pseudomonadota</taxon>
        <taxon>Gammaproteobacteria</taxon>
        <taxon>Lysobacterales</taxon>
        <taxon>Lysobacteraceae</taxon>
        <taxon>Xanthomonas</taxon>
    </lineage>
</organism>
<dbReference type="PIR" id="JC5388">
    <property type="entry name" value="JC5388"/>
</dbReference>
<evidence type="ECO:0000313" key="3">
    <source>
        <dbReference type="EMBL" id="AAB51502.1"/>
    </source>
</evidence>
<dbReference type="InterPro" id="IPR022686">
    <property type="entry name" value="G2P_N"/>
</dbReference>
<geneLocation type="plasmid" evidence="3">
    <name>pXV64</name>
</geneLocation>
<dbReference type="EMBL" id="U78513">
    <property type="protein sequence ID" value="AAB51502.1"/>
    <property type="molecule type" value="Genomic_DNA"/>
</dbReference>
<dbReference type="AlphaFoldDB" id="O05482"/>
<dbReference type="Pfam" id="PF05144">
    <property type="entry name" value="Phage_CRI"/>
    <property type="match status" value="1"/>
</dbReference>
<protein>
    <submittedName>
        <fullName evidence="3">ORF1</fullName>
    </submittedName>
</protein>
<reference evidence="3" key="1">
    <citation type="submission" date="1996-11" db="EMBL/GenBank/DDBJ databases">
        <authorList>
            <person name="Weng S.-F."/>
            <person name="Fan Y.-F."/>
            <person name="Tseng Y.-H."/>
        </authorList>
    </citation>
    <scope>NUCLEOTIDE SEQUENCE</scope>
    <source>
        <plasmid evidence="3">pXV64</plasmid>
    </source>
</reference>
<proteinExistence type="predicted"/>
<accession>O05482</accession>
<evidence type="ECO:0000259" key="1">
    <source>
        <dbReference type="Pfam" id="PF05144"/>
    </source>
</evidence>
<dbReference type="InterPro" id="IPR006516">
    <property type="entry name" value="G2P"/>
</dbReference>